<reference evidence="2 3" key="1">
    <citation type="submission" date="2018-05" db="EMBL/GenBank/DDBJ databases">
        <title>Zavarzinia sp. HR-AS.</title>
        <authorList>
            <person name="Lee Y."/>
            <person name="Jeon C.O."/>
        </authorList>
    </citation>
    <scope>NUCLEOTIDE SEQUENCE [LARGE SCALE GENOMIC DNA]</scope>
    <source>
        <strain evidence="2 3">HR-AS</strain>
    </source>
</reference>
<comment type="caution">
    <text evidence="2">The sequence shown here is derived from an EMBL/GenBank/DDBJ whole genome shotgun (WGS) entry which is preliminary data.</text>
</comment>
<dbReference type="AlphaFoldDB" id="A0A317E475"/>
<dbReference type="Pfam" id="PF00144">
    <property type="entry name" value="Beta-lactamase"/>
    <property type="match status" value="1"/>
</dbReference>
<dbReference type="Proteomes" id="UP000245461">
    <property type="component" value="Unassembled WGS sequence"/>
</dbReference>
<evidence type="ECO:0000313" key="2">
    <source>
        <dbReference type="EMBL" id="PWR21382.1"/>
    </source>
</evidence>
<dbReference type="RefSeq" id="WP_109906532.1">
    <property type="nucleotide sequence ID" value="NZ_QGLE01000007.1"/>
</dbReference>
<dbReference type="SUPFAM" id="SSF56601">
    <property type="entry name" value="beta-lactamase/transpeptidase-like"/>
    <property type="match status" value="1"/>
</dbReference>
<proteinExistence type="predicted"/>
<gene>
    <name evidence="2" type="ORF">DKG74_13175</name>
</gene>
<protein>
    <submittedName>
        <fullName evidence="2">1,4-butanediol diacrylate esterase</fullName>
    </submittedName>
</protein>
<dbReference type="InterPro" id="IPR001466">
    <property type="entry name" value="Beta-lactam-related"/>
</dbReference>
<dbReference type="InterPro" id="IPR012338">
    <property type="entry name" value="Beta-lactam/transpept-like"/>
</dbReference>
<accession>A0A317E475</accession>
<dbReference type="PANTHER" id="PTHR43283">
    <property type="entry name" value="BETA-LACTAMASE-RELATED"/>
    <property type="match status" value="1"/>
</dbReference>
<dbReference type="PANTHER" id="PTHR43283:SF3">
    <property type="entry name" value="BETA-LACTAMASE FAMILY PROTEIN (AFU_ORTHOLOGUE AFUA_5G07500)"/>
    <property type="match status" value="1"/>
</dbReference>
<evidence type="ECO:0000259" key="1">
    <source>
        <dbReference type="Pfam" id="PF00144"/>
    </source>
</evidence>
<dbReference type="EMBL" id="QGLE01000007">
    <property type="protein sequence ID" value="PWR21382.1"/>
    <property type="molecule type" value="Genomic_DNA"/>
</dbReference>
<feature type="domain" description="Beta-lactamase-related" evidence="1">
    <location>
        <begin position="21"/>
        <end position="385"/>
    </location>
</feature>
<keyword evidence="3" id="KW-1185">Reference proteome</keyword>
<organism evidence="2 3">
    <name type="scientific">Zavarzinia aquatilis</name>
    <dbReference type="NCBI Taxonomy" id="2211142"/>
    <lineage>
        <taxon>Bacteria</taxon>
        <taxon>Pseudomonadati</taxon>
        <taxon>Pseudomonadota</taxon>
        <taxon>Alphaproteobacteria</taxon>
        <taxon>Rhodospirillales</taxon>
        <taxon>Zavarziniaceae</taxon>
        <taxon>Zavarzinia</taxon>
    </lineage>
</organism>
<dbReference type="Gene3D" id="3.40.710.10">
    <property type="entry name" value="DD-peptidase/beta-lactamase superfamily"/>
    <property type="match status" value="1"/>
</dbReference>
<evidence type="ECO:0000313" key="3">
    <source>
        <dbReference type="Proteomes" id="UP000245461"/>
    </source>
</evidence>
<sequence>MNKDLKAAADAVLSGTVGTGPGIPGVVAMATDRETTIYEGAAGLRCLGQPQAMTTDTVFALFSCTKAVTSTAALQLVEEGLLDLDAPASRYVPEIAQIQVLDGFDAAGKPVLRAPKRDITTRMLLLHTSGFGYSFFNEKIRDFEVATGLPMIITATKAALMAPLAFEPGERWHYGIGIDWAGLVIESLRGKRLGDVMAERIFAPLGMKDTAFAPRPDMEARLATIHHRLDDGSLIADPTLRLPNPPEVDLGGAGLHGTVGDYMRFIRLWLGDGRGEFGRVLKPETIDMAVKNGLGDLKVTALSTAIPALTHDAEFFPGMSKSWALGFMLNDEAAPTGRSANSLAWAGLANLYYWIDRKQGLGGFWATQILPFADPASVGGYLAFEGAAYASLARARAA</sequence>
<name>A0A317E475_9PROT</name>
<dbReference type="InterPro" id="IPR050789">
    <property type="entry name" value="Diverse_Enzym_Activities"/>
</dbReference>
<dbReference type="OrthoDB" id="5705574at2"/>